<dbReference type="RefSeq" id="WP_170214641.1">
    <property type="nucleotide sequence ID" value="NZ_BAAAWM010000001.1"/>
</dbReference>
<dbReference type="InterPro" id="IPR034660">
    <property type="entry name" value="DinB/YfiT-like"/>
</dbReference>
<reference evidence="2 3" key="1">
    <citation type="submission" date="2019-06" db="EMBL/GenBank/DDBJ databases">
        <title>Whole genome shotgun sequence of Glutamicibacter nicotianae NBRC 14234.</title>
        <authorList>
            <person name="Hosoyama A."/>
            <person name="Uohara A."/>
            <person name="Ohji S."/>
            <person name="Ichikawa N."/>
        </authorList>
    </citation>
    <scope>NUCLEOTIDE SEQUENCE [LARGE SCALE GENOMIC DNA]</scope>
    <source>
        <strain evidence="2 3">NBRC 14234</strain>
    </source>
</reference>
<keyword evidence="3" id="KW-1185">Reference proteome</keyword>
<evidence type="ECO:0000313" key="3">
    <source>
        <dbReference type="Proteomes" id="UP000316242"/>
    </source>
</evidence>
<sequence length="176" mass="19571">MSQIVPDGKDWTIVLDTVCEQCGYDVRGISPGDAIEQLPGHVERYISVLSRPDAAIRTNPARWSAQEYVAHVAEMLEVMTGRFTLMLERDEPEFPNWDQDQAAEAGNYNALGAGQVAELLRKNAAGYAAILKSLDPAQYSRRGLRSNGAAFTVETLNQYAWHDLVHHLWDLGVEIS</sequence>
<comment type="caution">
    <text evidence="2">The sequence shown here is derived from an EMBL/GenBank/DDBJ whole genome shotgun (WGS) entry which is preliminary data.</text>
</comment>
<name>A0ABQ0RN39_GLUNI</name>
<evidence type="ECO:0000313" key="2">
    <source>
        <dbReference type="EMBL" id="GEC13219.1"/>
    </source>
</evidence>
<dbReference type="InterPro" id="IPR024775">
    <property type="entry name" value="DinB-like"/>
</dbReference>
<dbReference type="SUPFAM" id="SSF109854">
    <property type="entry name" value="DinB/YfiT-like putative metalloenzymes"/>
    <property type="match status" value="1"/>
</dbReference>
<dbReference type="EMBL" id="BJNE01000010">
    <property type="protein sequence ID" value="GEC13219.1"/>
    <property type="molecule type" value="Genomic_DNA"/>
</dbReference>
<evidence type="ECO:0000259" key="1">
    <source>
        <dbReference type="Pfam" id="PF12867"/>
    </source>
</evidence>
<dbReference type="Pfam" id="PF12867">
    <property type="entry name" value="DinB_2"/>
    <property type="match status" value="1"/>
</dbReference>
<feature type="domain" description="DinB-like" evidence="1">
    <location>
        <begin position="42"/>
        <end position="168"/>
    </location>
</feature>
<accession>A0ABQ0RN39</accession>
<dbReference type="Gene3D" id="1.20.120.450">
    <property type="entry name" value="dinb family like domain"/>
    <property type="match status" value="1"/>
</dbReference>
<organism evidence="2 3">
    <name type="scientific">Glutamicibacter nicotianae</name>
    <name type="common">Arthrobacter nicotianae</name>
    <dbReference type="NCBI Taxonomy" id="37929"/>
    <lineage>
        <taxon>Bacteria</taxon>
        <taxon>Bacillati</taxon>
        <taxon>Actinomycetota</taxon>
        <taxon>Actinomycetes</taxon>
        <taxon>Micrococcales</taxon>
        <taxon>Micrococcaceae</taxon>
        <taxon>Glutamicibacter</taxon>
    </lineage>
</organism>
<gene>
    <name evidence="2" type="ORF">ANI01nite_24220</name>
</gene>
<proteinExistence type="predicted"/>
<protein>
    <recommendedName>
        <fullName evidence="1">DinB-like domain-containing protein</fullName>
    </recommendedName>
</protein>
<dbReference type="Proteomes" id="UP000316242">
    <property type="component" value="Unassembled WGS sequence"/>
</dbReference>